<protein>
    <submittedName>
        <fullName evidence="1">Uncharacterized protein</fullName>
    </submittedName>
</protein>
<reference evidence="1" key="1">
    <citation type="submission" date="2023-04" db="EMBL/GenBank/DDBJ databases">
        <title>Draft Genome sequencing of Naganishia species isolated from polar environments using Oxford Nanopore Technology.</title>
        <authorList>
            <person name="Leo P."/>
            <person name="Venkateswaran K."/>
        </authorList>
    </citation>
    <scope>NUCLEOTIDE SEQUENCE</scope>
    <source>
        <strain evidence="1">MNA-CCFEE 5262</strain>
    </source>
</reference>
<comment type="caution">
    <text evidence="1">The sequence shown here is derived from an EMBL/GenBank/DDBJ whole genome shotgun (WGS) entry which is preliminary data.</text>
</comment>
<organism evidence="1 2">
    <name type="scientific">Naganishia adeliensis</name>
    <dbReference type="NCBI Taxonomy" id="92952"/>
    <lineage>
        <taxon>Eukaryota</taxon>
        <taxon>Fungi</taxon>
        <taxon>Dikarya</taxon>
        <taxon>Basidiomycota</taxon>
        <taxon>Agaricomycotina</taxon>
        <taxon>Tremellomycetes</taxon>
        <taxon>Filobasidiales</taxon>
        <taxon>Filobasidiaceae</taxon>
        <taxon>Naganishia</taxon>
    </lineage>
</organism>
<dbReference type="EMBL" id="JASBWS010000007">
    <property type="protein sequence ID" value="KAJ9114814.1"/>
    <property type="molecule type" value="Genomic_DNA"/>
</dbReference>
<evidence type="ECO:0000313" key="2">
    <source>
        <dbReference type="Proteomes" id="UP001230649"/>
    </source>
</evidence>
<name>A0ACC2WUJ9_9TREE</name>
<evidence type="ECO:0000313" key="1">
    <source>
        <dbReference type="EMBL" id="KAJ9114814.1"/>
    </source>
</evidence>
<gene>
    <name evidence="1" type="ORF">QFC20_001183</name>
</gene>
<proteinExistence type="predicted"/>
<keyword evidence="2" id="KW-1185">Reference proteome</keyword>
<dbReference type="Proteomes" id="UP001230649">
    <property type="component" value="Unassembled WGS sequence"/>
</dbReference>
<accession>A0ACC2WUJ9</accession>
<sequence length="843" mass="91773">MDDQQQLLKQHYPQQTYYQELMQQQPQPFYLQPHTTMQHSYPQHPRIPEGQEQMFAYAGGSQQSTFLPPNLICDNGIMVVPVGSGFAADRSDGCLTPPVAADPSAVMGNGSLFFGMAPAMTISPSSLHSSELEHSSSLSDVDAFVNPQADRVTDTAGKKRRMTSEDGNRNESGVSRASSVEQEQSSQKSRKRSRKVKTEEQTGSPPLVSRTPLGMQDSSQIWTMADQSAADSKAAVTASLRKQHSTAGKKKNPPPGGFKPWNTSPASSHLPSGSECINPITGEVSLPNLENLTKEEIRKVKNRASAQRSRTRKTEQTYELRVENAKLMERIEALKQALNDARPDLCASLALDKPEPSLLSLDNNMRYEGVFHDDEEKQHMQMLINGLRSQLDAERNQRVVAEQKISNLERELEMLATPSSTTSSIPVPVAIPSRLTLDQVAERENAVHESFPIRTSRRVAVDEDVLRSVSTSPVFHQAPMMAPAFPVGASKTEQPFSFRNAVAIKSENDETSASITTPANTEEKCALMFVMLVSMALFAMPLAMRLPPPQHAQAGTPTSSARAGDVLENIQQTVVPSGMAKRSVTLTLLKPISASDDLTQFSGGMESLSGVKSESDLNQAVQRWLDPAISHGAHGDTSDAFRGWIIVKAEVPNVKTGALQARPNLWLDPTSPGLDTKWFGANDLSDSLAPSTTDSSAFPSFFTPDSALWQNGPSPTLAPLIVEDPFADIENDSDLSDLQMCTRSSTIFDDQASSFLGSRRTSIHSAWQSDDLSMTRSASASSTIPGACVPDKTGATKFAKHVIEVEISTEIAFHSARNRSIRPDLLDRSAAAKLLETGDAFLQ</sequence>